<evidence type="ECO:0000313" key="3">
    <source>
        <dbReference type="Proteomes" id="UP001470230"/>
    </source>
</evidence>
<gene>
    <name evidence="2" type="ORF">M9Y10_024879</name>
</gene>
<feature type="compositionally biased region" description="Basic and acidic residues" evidence="1">
    <location>
        <begin position="103"/>
        <end position="122"/>
    </location>
</feature>
<evidence type="ECO:0000313" key="2">
    <source>
        <dbReference type="EMBL" id="KAK8843805.1"/>
    </source>
</evidence>
<protein>
    <submittedName>
        <fullName evidence="2">Uncharacterized protein</fullName>
    </submittedName>
</protein>
<keyword evidence="3" id="KW-1185">Reference proteome</keyword>
<sequence length="241" mass="27273">MPSVFSKGILISGMYEKETIEIPIEKVEIEDEKFGNSILAFNYLKAIENKRYLSNEEIQKVVEINILAIHMMLQVPTCCNSCVFKCEYDDEECFWDCSDPDASSDKSQCDILEPPEKHRGDSDDGDDDKQQSSFNGRSNSSLKFDMLSITNYQIVDGYCEDSQAVNNMLGIDVKSTDGIKMTNKDDENKCIATVLAAAAIRVKLPNEKNSWLMIEKKTINWLKKLPGTDIEQIIAKTEKLI</sequence>
<name>A0ABR2HCP9_9EUKA</name>
<feature type="region of interest" description="Disordered" evidence="1">
    <location>
        <begin position="101"/>
        <end position="137"/>
    </location>
</feature>
<accession>A0ABR2HCP9</accession>
<proteinExistence type="predicted"/>
<evidence type="ECO:0000256" key="1">
    <source>
        <dbReference type="SAM" id="MobiDB-lite"/>
    </source>
</evidence>
<reference evidence="2 3" key="1">
    <citation type="submission" date="2024-04" db="EMBL/GenBank/DDBJ databases">
        <title>Tritrichomonas musculus Genome.</title>
        <authorList>
            <person name="Alves-Ferreira E."/>
            <person name="Grigg M."/>
            <person name="Lorenzi H."/>
            <person name="Galac M."/>
        </authorList>
    </citation>
    <scope>NUCLEOTIDE SEQUENCE [LARGE SCALE GENOMIC DNA]</scope>
    <source>
        <strain evidence="2 3">EAF2021</strain>
    </source>
</reference>
<dbReference type="EMBL" id="JAPFFF010000034">
    <property type="protein sequence ID" value="KAK8843805.1"/>
    <property type="molecule type" value="Genomic_DNA"/>
</dbReference>
<comment type="caution">
    <text evidence="2">The sequence shown here is derived from an EMBL/GenBank/DDBJ whole genome shotgun (WGS) entry which is preliminary data.</text>
</comment>
<dbReference type="Proteomes" id="UP001470230">
    <property type="component" value="Unassembled WGS sequence"/>
</dbReference>
<organism evidence="2 3">
    <name type="scientific">Tritrichomonas musculus</name>
    <dbReference type="NCBI Taxonomy" id="1915356"/>
    <lineage>
        <taxon>Eukaryota</taxon>
        <taxon>Metamonada</taxon>
        <taxon>Parabasalia</taxon>
        <taxon>Tritrichomonadida</taxon>
        <taxon>Tritrichomonadidae</taxon>
        <taxon>Tritrichomonas</taxon>
    </lineage>
</organism>